<accession>A0ABX0N4T8</accession>
<name>A0ABX0N4T8_9BURK</name>
<organism evidence="1 2">
    <name type="scientific">Massilia genomosp. 1</name>
    <dbReference type="NCBI Taxonomy" id="2609280"/>
    <lineage>
        <taxon>Bacteria</taxon>
        <taxon>Pseudomonadati</taxon>
        <taxon>Pseudomonadota</taxon>
        <taxon>Betaproteobacteria</taxon>
        <taxon>Burkholderiales</taxon>
        <taxon>Oxalobacteraceae</taxon>
        <taxon>Telluria group</taxon>
        <taxon>Massilia</taxon>
    </lineage>
</organism>
<sequence>MKLPGKLYSPIAWESLDVMLREKVQRTQELLHASLAYGQPTYEQLSQFFFNSSEKINVRSEIVEVVKRRAKRSLSMTQEIACFGKAMRERVISKGDSVYQAGSNVRQLLFAKQEPPRTIEPIAKRFFRTGRHQESTIFRNCSAPMKGYQKPENFS</sequence>
<dbReference type="EMBL" id="WHJF01000243">
    <property type="protein sequence ID" value="NHZ67055.1"/>
    <property type="molecule type" value="Genomic_DNA"/>
</dbReference>
<gene>
    <name evidence="1" type="ORF">F1735_33140</name>
</gene>
<comment type="caution">
    <text evidence="1">The sequence shown here is derived from an EMBL/GenBank/DDBJ whole genome shotgun (WGS) entry which is preliminary data.</text>
</comment>
<protein>
    <submittedName>
        <fullName evidence="1">Uncharacterized protein</fullName>
    </submittedName>
</protein>
<evidence type="ECO:0000313" key="1">
    <source>
        <dbReference type="EMBL" id="NHZ67055.1"/>
    </source>
</evidence>
<dbReference type="Proteomes" id="UP000610594">
    <property type="component" value="Unassembled WGS sequence"/>
</dbReference>
<keyword evidence="2" id="KW-1185">Reference proteome</keyword>
<evidence type="ECO:0000313" key="2">
    <source>
        <dbReference type="Proteomes" id="UP000610594"/>
    </source>
</evidence>
<dbReference type="RefSeq" id="WP_167241233.1">
    <property type="nucleotide sequence ID" value="NZ_WHJF01000243.1"/>
</dbReference>
<proteinExistence type="predicted"/>
<reference evidence="1 2" key="1">
    <citation type="submission" date="2019-10" db="EMBL/GenBank/DDBJ databases">
        <title>Taxonomy of Antarctic Massilia spp.: description of Massilia rubra sp. nov., Massilia aquatica sp. nov., Massilia mucilaginosa sp. nov., Massilia frigida sp. nov. isolated from streams, lakes and regoliths.</title>
        <authorList>
            <person name="Holochova P."/>
            <person name="Sedlacek I."/>
            <person name="Kralova S."/>
            <person name="Maslanova I."/>
            <person name="Busse H.-J."/>
            <person name="Stankova E."/>
            <person name="Vrbovska V."/>
            <person name="Kovarovic V."/>
            <person name="Bartak M."/>
            <person name="Svec P."/>
            <person name="Pantucek R."/>
        </authorList>
    </citation>
    <scope>NUCLEOTIDE SEQUENCE [LARGE SCALE GENOMIC DNA]</scope>
    <source>
        <strain evidence="1 2">CCM 8694</strain>
    </source>
</reference>